<dbReference type="PANTHER" id="PTHR47723">
    <property type="entry name" value="OS05G0353850 PROTEIN"/>
    <property type="match status" value="1"/>
</dbReference>
<dbReference type="InterPro" id="IPR044730">
    <property type="entry name" value="RNase_H-like_dom_plant"/>
</dbReference>
<proteinExistence type="predicted"/>
<dbReference type="PANTHER" id="PTHR47723:SF13">
    <property type="entry name" value="PUTATIVE-RELATED"/>
    <property type="match status" value="1"/>
</dbReference>
<dbReference type="CDD" id="cd06222">
    <property type="entry name" value="RNase_H_like"/>
    <property type="match status" value="1"/>
</dbReference>
<dbReference type="Gene3D" id="3.30.420.10">
    <property type="entry name" value="Ribonuclease H-like superfamily/Ribonuclease H"/>
    <property type="match status" value="1"/>
</dbReference>
<organism evidence="2 3">
    <name type="scientific">Hibiscus sabdariffa</name>
    <name type="common">roselle</name>
    <dbReference type="NCBI Taxonomy" id="183260"/>
    <lineage>
        <taxon>Eukaryota</taxon>
        <taxon>Viridiplantae</taxon>
        <taxon>Streptophyta</taxon>
        <taxon>Embryophyta</taxon>
        <taxon>Tracheophyta</taxon>
        <taxon>Spermatophyta</taxon>
        <taxon>Magnoliopsida</taxon>
        <taxon>eudicotyledons</taxon>
        <taxon>Gunneridae</taxon>
        <taxon>Pentapetalae</taxon>
        <taxon>rosids</taxon>
        <taxon>malvids</taxon>
        <taxon>Malvales</taxon>
        <taxon>Malvaceae</taxon>
        <taxon>Malvoideae</taxon>
        <taxon>Hibiscus</taxon>
    </lineage>
</organism>
<evidence type="ECO:0000313" key="2">
    <source>
        <dbReference type="EMBL" id="KAK9030511.1"/>
    </source>
</evidence>
<accession>A0ABR2SZ44</accession>
<dbReference type="InterPro" id="IPR036397">
    <property type="entry name" value="RNaseH_sf"/>
</dbReference>
<name>A0ABR2SZ44_9ROSI</name>
<gene>
    <name evidence="2" type="ORF">V6N11_031937</name>
</gene>
<reference evidence="2 3" key="1">
    <citation type="journal article" date="2024" name="G3 (Bethesda)">
        <title>Genome assembly of Hibiscus sabdariffa L. provides insights into metabolisms of medicinal natural products.</title>
        <authorList>
            <person name="Kim T."/>
        </authorList>
    </citation>
    <scope>NUCLEOTIDE SEQUENCE [LARGE SCALE GENOMIC DNA]</scope>
    <source>
        <strain evidence="2">TK-2024</strain>
        <tissue evidence="2">Old leaves</tissue>
    </source>
</reference>
<dbReference type="Pfam" id="PF13456">
    <property type="entry name" value="RVT_3"/>
    <property type="match status" value="1"/>
</dbReference>
<dbReference type="InterPro" id="IPR012337">
    <property type="entry name" value="RNaseH-like_sf"/>
</dbReference>
<dbReference type="EMBL" id="JBBPBN010000010">
    <property type="protein sequence ID" value="KAK9030511.1"/>
    <property type="molecule type" value="Genomic_DNA"/>
</dbReference>
<dbReference type="SUPFAM" id="SSF53098">
    <property type="entry name" value="Ribonuclease H-like"/>
    <property type="match status" value="1"/>
</dbReference>
<protein>
    <recommendedName>
        <fullName evidence="1">RNase H type-1 domain-containing protein</fullName>
    </recommendedName>
</protein>
<dbReference type="InterPro" id="IPR053151">
    <property type="entry name" value="RNase_H-like"/>
</dbReference>
<comment type="caution">
    <text evidence="2">The sequence shown here is derived from an EMBL/GenBank/DDBJ whole genome shotgun (WGS) entry which is preliminary data.</text>
</comment>
<evidence type="ECO:0000313" key="3">
    <source>
        <dbReference type="Proteomes" id="UP001396334"/>
    </source>
</evidence>
<sequence>MVSQWQVPHKGWCTLNTNGSMVASTGFATCGRVLQNHVGDWLLGFFRKVGVYSVLEAELWGVAEGLRLAWDVGIQVMLFEVDNGNVARIVQDKARVSGLHELVPTISELVGRDWVVRVRQIRRSANMVADGMANLVRSFYVSSLLDNGLATQVFSMPRDEVVTLVLDDVSPVLGVV</sequence>
<evidence type="ECO:0000259" key="1">
    <source>
        <dbReference type="Pfam" id="PF13456"/>
    </source>
</evidence>
<feature type="domain" description="RNase H type-1" evidence="1">
    <location>
        <begin position="16"/>
        <end position="134"/>
    </location>
</feature>
<dbReference type="Proteomes" id="UP001396334">
    <property type="component" value="Unassembled WGS sequence"/>
</dbReference>
<keyword evidence="3" id="KW-1185">Reference proteome</keyword>
<dbReference type="InterPro" id="IPR002156">
    <property type="entry name" value="RNaseH_domain"/>
</dbReference>